<dbReference type="GO" id="GO:0008168">
    <property type="term" value="F:methyltransferase activity"/>
    <property type="evidence" value="ECO:0007669"/>
    <property type="project" value="UniProtKB-KW"/>
</dbReference>
<dbReference type="KEGG" id="aprs:BI364_08295"/>
<dbReference type="Pfam" id="PF10017">
    <property type="entry name" value="Methyltransf_33"/>
    <property type="match status" value="1"/>
</dbReference>
<sequence>MPLDASIEPLTIIDALKRSPARIASKYFYDNHGSELFELITRLPEYYPTRTELEILNQFGEDIALAIGQGLTLIELGAGNCEKSQTLCRLIQPSHFVAIDVAEEFVREGANRLRSAFPGLITHTVAADLAVPITLPTGVPYSKRVVFYPGSSIGNFDPADSLALLERSHALAGKDGALLIGVDLVKDPAILEAAYNDADGVTARFNQNILRHANCLIGSDFKPKHWRHVAFFNNSLSRIEMHLEAKTTTVVHWPGGERHFASGERIHTENSYKYTPKILEDRLRQAGFGQIDVWMDARRWFAIVLARTC</sequence>
<evidence type="ECO:0000256" key="2">
    <source>
        <dbReference type="ARBA" id="ARBA00022679"/>
    </source>
</evidence>
<keyword evidence="5" id="KW-1185">Reference proteome</keyword>
<reference evidence="5" key="1">
    <citation type="submission" date="2016-09" db="EMBL/GenBank/DDBJ databases">
        <title>Acidihalobacter prosperus F5.</title>
        <authorList>
            <person name="Khaleque H.N."/>
            <person name="Ramsay J.P."/>
            <person name="Kaksonen A.H."/>
            <person name="Boxall N.J."/>
            <person name="Watkin E.L.J."/>
        </authorList>
    </citation>
    <scope>NUCLEOTIDE SEQUENCE [LARGE SCALE GENOMIC DNA]</scope>
    <source>
        <strain evidence="5">F5</strain>
    </source>
</reference>
<proteinExistence type="predicted"/>
<dbReference type="GO" id="GO:0032259">
    <property type="term" value="P:methylation"/>
    <property type="evidence" value="ECO:0007669"/>
    <property type="project" value="UniProtKB-KW"/>
</dbReference>
<dbReference type="NCBIfam" id="TIGR03438">
    <property type="entry name" value="egtD_ergothio"/>
    <property type="match status" value="1"/>
</dbReference>
<accession>A0A1D8INB7</accession>
<dbReference type="EMBL" id="CP017415">
    <property type="protein sequence ID" value="AOU97963.1"/>
    <property type="molecule type" value="Genomic_DNA"/>
</dbReference>
<evidence type="ECO:0000313" key="4">
    <source>
        <dbReference type="EMBL" id="AOU97963.1"/>
    </source>
</evidence>
<dbReference type="PIRSF" id="PIRSF018005">
    <property type="entry name" value="UCP018005"/>
    <property type="match status" value="1"/>
</dbReference>
<organism evidence="4 5">
    <name type="scientific">Acidihalobacter yilgarnensis</name>
    <dbReference type="NCBI Taxonomy" id="2819280"/>
    <lineage>
        <taxon>Bacteria</taxon>
        <taxon>Pseudomonadati</taxon>
        <taxon>Pseudomonadota</taxon>
        <taxon>Gammaproteobacteria</taxon>
        <taxon>Chromatiales</taxon>
        <taxon>Ectothiorhodospiraceae</taxon>
        <taxon>Acidihalobacter</taxon>
    </lineage>
</organism>
<keyword evidence="1 4" id="KW-0489">Methyltransferase</keyword>
<protein>
    <submittedName>
        <fullName evidence="4">Dimethylhistidine N-methyltransferase</fullName>
    </submittedName>
</protein>
<dbReference type="AlphaFoldDB" id="A0A1D8INB7"/>
<dbReference type="Proteomes" id="UP000095401">
    <property type="component" value="Chromosome"/>
</dbReference>
<keyword evidence="2 4" id="KW-0808">Transferase</keyword>
<dbReference type="InterPro" id="IPR029063">
    <property type="entry name" value="SAM-dependent_MTases_sf"/>
</dbReference>
<dbReference type="SUPFAM" id="SSF53335">
    <property type="entry name" value="S-adenosyl-L-methionine-dependent methyltransferases"/>
    <property type="match status" value="1"/>
</dbReference>
<evidence type="ECO:0000256" key="1">
    <source>
        <dbReference type="ARBA" id="ARBA00022603"/>
    </source>
</evidence>
<dbReference type="Gene3D" id="3.40.50.150">
    <property type="entry name" value="Vaccinia Virus protein VP39"/>
    <property type="match status" value="1"/>
</dbReference>
<evidence type="ECO:0000313" key="5">
    <source>
        <dbReference type="Proteomes" id="UP000095401"/>
    </source>
</evidence>
<feature type="domain" description="Histidine-specific methyltransferase SAM-dependent" evidence="3">
    <location>
        <begin position="12"/>
        <end position="307"/>
    </location>
</feature>
<evidence type="ECO:0000259" key="3">
    <source>
        <dbReference type="Pfam" id="PF10017"/>
    </source>
</evidence>
<dbReference type="PANTHER" id="PTHR43397:SF1">
    <property type="entry name" value="ERGOTHIONEINE BIOSYNTHESIS PROTEIN 1"/>
    <property type="match status" value="1"/>
</dbReference>
<dbReference type="RefSeq" id="WP_070078339.1">
    <property type="nucleotide sequence ID" value="NZ_CP017415.1"/>
</dbReference>
<dbReference type="InterPro" id="IPR035094">
    <property type="entry name" value="EgtD"/>
</dbReference>
<gene>
    <name evidence="4" type="ORF">BI364_08295</name>
</gene>
<dbReference type="InterPro" id="IPR051128">
    <property type="entry name" value="EgtD_Methyltrsf_superfamily"/>
</dbReference>
<dbReference type="InterPro" id="IPR019257">
    <property type="entry name" value="MeTrfase_dom"/>
</dbReference>
<dbReference type="InterPro" id="IPR017804">
    <property type="entry name" value="MeTrfase_EgtD-like"/>
</dbReference>
<name>A0A1D8INB7_9GAMM</name>
<dbReference type="PANTHER" id="PTHR43397">
    <property type="entry name" value="ERGOTHIONEINE BIOSYNTHESIS PROTEIN 1"/>
    <property type="match status" value="1"/>
</dbReference>